<proteinExistence type="predicted"/>
<sequence>MIIDAHVAALAAALHGPARTKARMLTEVRDGLTDAADALAATGLPADAAARRAVRDFGAVADVAPEFQRELTIAQARRTALAAALSAPVLLLCWRLAGTDGGAPPHA</sequence>
<dbReference type="InterPro" id="IPR047928">
    <property type="entry name" value="Perm_prefix_1"/>
</dbReference>
<dbReference type="RefSeq" id="WP_378306970.1">
    <property type="nucleotide sequence ID" value="NZ_JBHTJA010000162.1"/>
</dbReference>
<name>A0ABW3EZ43_9ACTN</name>
<evidence type="ECO:0000313" key="2">
    <source>
        <dbReference type="Proteomes" id="UP001596972"/>
    </source>
</evidence>
<organism evidence="1 2">
    <name type="scientific">Actinomadura sediminis</name>
    <dbReference type="NCBI Taxonomy" id="1038904"/>
    <lineage>
        <taxon>Bacteria</taxon>
        <taxon>Bacillati</taxon>
        <taxon>Actinomycetota</taxon>
        <taxon>Actinomycetes</taxon>
        <taxon>Streptosporangiales</taxon>
        <taxon>Thermomonosporaceae</taxon>
        <taxon>Actinomadura</taxon>
    </lineage>
</organism>
<feature type="non-terminal residue" evidence="1">
    <location>
        <position position="107"/>
    </location>
</feature>
<accession>A0ABW3EZ43</accession>
<gene>
    <name evidence="1" type="ORF">ACFQ11_35615</name>
</gene>
<reference evidence="2" key="1">
    <citation type="journal article" date="2019" name="Int. J. Syst. Evol. Microbiol.">
        <title>The Global Catalogue of Microorganisms (GCM) 10K type strain sequencing project: providing services to taxonomists for standard genome sequencing and annotation.</title>
        <authorList>
            <consortium name="The Broad Institute Genomics Platform"/>
            <consortium name="The Broad Institute Genome Sequencing Center for Infectious Disease"/>
            <person name="Wu L."/>
            <person name="Ma J."/>
        </authorList>
    </citation>
    <scope>NUCLEOTIDE SEQUENCE [LARGE SCALE GENOMIC DNA]</scope>
    <source>
        <strain evidence="2">JCM 31202</strain>
    </source>
</reference>
<comment type="caution">
    <text evidence="1">The sequence shown here is derived from an EMBL/GenBank/DDBJ whole genome shotgun (WGS) entry which is preliminary data.</text>
</comment>
<protein>
    <submittedName>
        <fullName evidence="1">Permease prefix domain 1-containing protein</fullName>
    </submittedName>
</protein>
<dbReference type="NCBIfam" id="NF038403">
    <property type="entry name" value="perm_prefix_1"/>
    <property type="match status" value="1"/>
</dbReference>
<keyword evidence="2" id="KW-1185">Reference proteome</keyword>
<dbReference type="Proteomes" id="UP001596972">
    <property type="component" value="Unassembled WGS sequence"/>
</dbReference>
<dbReference type="EMBL" id="JBHTJA010000162">
    <property type="protein sequence ID" value="MFD0905748.1"/>
    <property type="molecule type" value="Genomic_DNA"/>
</dbReference>
<evidence type="ECO:0000313" key="1">
    <source>
        <dbReference type="EMBL" id="MFD0905748.1"/>
    </source>
</evidence>